<accession>A0A8S1BJI3</accession>
<evidence type="ECO:0000256" key="1">
    <source>
        <dbReference type="SAM" id="MobiDB-lite"/>
    </source>
</evidence>
<dbReference type="OrthoDB" id="7482056at2759"/>
<protein>
    <submittedName>
        <fullName evidence="2">Uncharacterized protein</fullName>
    </submittedName>
</protein>
<feature type="region of interest" description="Disordered" evidence="1">
    <location>
        <begin position="245"/>
        <end position="272"/>
    </location>
</feature>
<reference evidence="2 3" key="1">
    <citation type="submission" date="2020-04" db="EMBL/GenBank/DDBJ databases">
        <authorList>
            <person name="Wallbank WR R."/>
            <person name="Pardo Diaz C."/>
            <person name="Kozak K."/>
            <person name="Martin S."/>
            <person name="Jiggins C."/>
            <person name="Moest M."/>
            <person name="Warren A I."/>
            <person name="Byers J.R.P. K."/>
            <person name="Montejo-Kovacevich G."/>
            <person name="Yen C E."/>
        </authorList>
    </citation>
    <scope>NUCLEOTIDE SEQUENCE [LARGE SCALE GENOMIC DNA]</scope>
</reference>
<keyword evidence="3" id="KW-1185">Reference proteome</keyword>
<dbReference type="Proteomes" id="UP000494106">
    <property type="component" value="Unassembled WGS sequence"/>
</dbReference>
<dbReference type="AlphaFoldDB" id="A0A8S1BJI3"/>
<feature type="compositionally biased region" description="Low complexity" evidence="1">
    <location>
        <begin position="246"/>
        <end position="261"/>
    </location>
</feature>
<name>A0A8S1BJI3_ARCPL</name>
<comment type="caution">
    <text evidence="2">The sequence shown here is derived from an EMBL/GenBank/DDBJ whole genome shotgun (WGS) entry which is preliminary data.</text>
</comment>
<gene>
    <name evidence="2" type="ORF">APLA_LOCUS16676</name>
</gene>
<dbReference type="EMBL" id="CADEBC010000602">
    <property type="protein sequence ID" value="CAB3258801.1"/>
    <property type="molecule type" value="Genomic_DNA"/>
</dbReference>
<organism evidence="2 3">
    <name type="scientific">Arctia plantaginis</name>
    <name type="common">Wood tiger moth</name>
    <name type="synonym">Phalaena plantaginis</name>
    <dbReference type="NCBI Taxonomy" id="874455"/>
    <lineage>
        <taxon>Eukaryota</taxon>
        <taxon>Metazoa</taxon>
        <taxon>Ecdysozoa</taxon>
        <taxon>Arthropoda</taxon>
        <taxon>Hexapoda</taxon>
        <taxon>Insecta</taxon>
        <taxon>Pterygota</taxon>
        <taxon>Neoptera</taxon>
        <taxon>Endopterygota</taxon>
        <taxon>Lepidoptera</taxon>
        <taxon>Glossata</taxon>
        <taxon>Ditrysia</taxon>
        <taxon>Noctuoidea</taxon>
        <taxon>Erebidae</taxon>
        <taxon>Arctiinae</taxon>
        <taxon>Arctia</taxon>
    </lineage>
</organism>
<evidence type="ECO:0000313" key="2">
    <source>
        <dbReference type="EMBL" id="CAB3258801.1"/>
    </source>
</evidence>
<proteinExistence type="predicted"/>
<sequence>MRVLRKSRETLAEHLDWPKFSTNYKHLLTFHLFLGTHIIIHGKNDESHKLATSQIDTNLQFDNIPGDALLDIAVENIDVNRLRKQVDEILLTQENTPRPIETRRAPYFDFQDGLQPYYQAETARVRRRIVDNMVQLLYMARYSLRKMQSSSYYNPTDTTFRMAYAYRTGQKYLKKINIAYKIALHHVPIWRNASYQLIMHSKIVQNHIDYVYAYWVGVNIDHAMKQYTRTKQRVNAARLKKQQIRENQLNQGNNETGQNNELNEKGKNKKPK</sequence>
<evidence type="ECO:0000313" key="3">
    <source>
        <dbReference type="Proteomes" id="UP000494106"/>
    </source>
</evidence>